<name>A0A4Y7INS1_PAPSO</name>
<protein>
    <submittedName>
        <fullName evidence="1">Uncharacterized protein</fullName>
    </submittedName>
</protein>
<dbReference type="Gramene" id="RZC50534">
    <property type="protein sequence ID" value="RZC50534"/>
    <property type="gene ID" value="C5167_018963"/>
</dbReference>
<sequence>MLFWPGLESNMETHGKYRQGEIDYEDDREYRKRWKHDAVFQILKIHFPMLYDPEVFEKPADIPPPQEGDDI</sequence>
<keyword evidence="2" id="KW-1185">Reference proteome</keyword>
<dbReference type="EMBL" id="CM010716">
    <property type="protein sequence ID" value="RZC50534.1"/>
    <property type="molecule type" value="Genomic_DNA"/>
</dbReference>
<accession>A0A4Y7INS1</accession>
<evidence type="ECO:0000313" key="2">
    <source>
        <dbReference type="Proteomes" id="UP000316621"/>
    </source>
</evidence>
<dbReference type="Proteomes" id="UP000316621">
    <property type="component" value="Chromosome 2"/>
</dbReference>
<reference evidence="1 2" key="1">
    <citation type="journal article" date="2018" name="Science">
        <title>The opium poppy genome and morphinan production.</title>
        <authorList>
            <person name="Guo L."/>
            <person name="Winzer T."/>
            <person name="Yang X."/>
            <person name="Li Y."/>
            <person name="Ning Z."/>
            <person name="He Z."/>
            <person name="Teodor R."/>
            <person name="Lu Y."/>
            <person name="Bowser T.A."/>
            <person name="Graham I.A."/>
            <person name="Ye K."/>
        </authorList>
    </citation>
    <scope>NUCLEOTIDE SEQUENCE [LARGE SCALE GENOMIC DNA]</scope>
    <source>
        <strain evidence="2">cv. HN1</strain>
        <tissue evidence="1">Leaves</tissue>
    </source>
</reference>
<evidence type="ECO:0000313" key="1">
    <source>
        <dbReference type="EMBL" id="RZC50534.1"/>
    </source>
</evidence>
<proteinExistence type="predicted"/>
<gene>
    <name evidence="1" type="ORF">C5167_018963</name>
</gene>
<dbReference type="AlphaFoldDB" id="A0A4Y7INS1"/>
<organism evidence="1 2">
    <name type="scientific">Papaver somniferum</name>
    <name type="common">Opium poppy</name>
    <dbReference type="NCBI Taxonomy" id="3469"/>
    <lineage>
        <taxon>Eukaryota</taxon>
        <taxon>Viridiplantae</taxon>
        <taxon>Streptophyta</taxon>
        <taxon>Embryophyta</taxon>
        <taxon>Tracheophyta</taxon>
        <taxon>Spermatophyta</taxon>
        <taxon>Magnoliopsida</taxon>
        <taxon>Ranunculales</taxon>
        <taxon>Papaveraceae</taxon>
        <taxon>Papaveroideae</taxon>
        <taxon>Papaver</taxon>
    </lineage>
</organism>